<evidence type="ECO:0000259" key="4">
    <source>
        <dbReference type="Pfam" id="PF00891"/>
    </source>
</evidence>
<dbReference type="InterPro" id="IPR029063">
    <property type="entry name" value="SAM-dependent_MTases_sf"/>
</dbReference>
<dbReference type="InterPro" id="IPR016461">
    <property type="entry name" value="COMT-like"/>
</dbReference>
<evidence type="ECO:0000256" key="3">
    <source>
        <dbReference type="ARBA" id="ARBA00022691"/>
    </source>
</evidence>
<accession>A0A835I9V0</accession>
<evidence type="ECO:0000256" key="2">
    <source>
        <dbReference type="ARBA" id="ARBA00022679"/>
    </source>
</evidence>
<dbReference type="Gene3D" id="3.40.50.150">
    <property type="entry name" value="Vaccinia Virus protein VP39"/>
    <property type="match status" value="1"/>
</dbReference>
<name>A0A835I9V0_9MAGN</name>
<keyword evidence="1" id="KW-0489">Methyltransferase</keyword>
<dbReference type="GO" id="GO:0032259">
    <property type="term" value="P:methylation"/>
    <property type="evidence" value="ECO:0007669"/>
    <property type="project" value="UniProtKB-KW"/>
</dbReference>
<feature type="domain" description="O-methyltransferase C-terminal" evidence="4">
    <location>
        <begin position="2"/>
        <end position="52"/>
    </location>
</feature>
<dbReference type="AlphaFoldDB" id="A0A835I9V0"/>
<dbReference type="SUPFAM" id="SSF53335">
    <property type="entry name" value="S-adenosyl-L-methionine-dependent methyltransferases"/>
    <property type="match status" value="1"/>
</dbReference>
<evidence type="ECO:0000256" key="1">
    <source>
        <dbReference type="ARBA" id="ARBA00022603"/>
    </source>
</evidence>
<dbReference type="PROSITE" id="PS51683">
    <property type="entry name" value="SAM_OMT_II"/>
    <property type="match status" value="1"/>
</dbReference>
<dbReference type="Pfam" id="PF00891">
    <property type="entry name" value="Methyltransf_2"/>
    <property type="match status" value="2"/>
</dbReference>
<keyword evidence="2" id="KW-0808">Transferase</keyword>
<dbReference type="PANTHER" id="PTHR11746">
    <property type="entry name" value="O-METHYLTRANSFERASE"/>
    <property type="match status" value="1"/>
</dbReference>
<gene>
    <name evidence="5" type="ORF">IFM89_039363</name>
</gene>
<evidence type="ECO:0000313" key="6">
    <source>
        <dbReference type="Proteomes" id="UP000631114"/>
    </source>
</evidence>
<evidence type="ECO:0000313" key="5">
    <source>
        <dbReference type="EMBL" id="KAF9612387.1"/>
    </source>
</evidence>
<protein>
    <recommendedName>
        <fullName evidence="4">O-methyltransferase C-terminal domain-containing protein</fullName>
    </recommendedName>
</protein>
<proteinExistence type="predicted"/>
<organism evidence="5 6">
    <name type="scientific">Coptis chinensis</name>
    <dbReference type="NCBI Taxonomy" id="261450"/>
    <lineage>
        <taxon>Eukaryota</taxon>
        <taxon>Viridiplantae</taxon>
        <taxon>Streptophyta</taxon>
        <taxon>Embryophyta</taxon>
        <taxon>Tracheophyta</taxon>
        <taxon>Spermatophyta</taxon>
        <taxon>Magnoliopsida</taxon>
        <taxon>Ranunculales</taxon>
        <taxon>Ranunculaceae</taxon>
        <taxon>Coptidoideae</taxon>
        <taxon>Coptis</taxon>
    </lineage>
</organism>
<reference evidence="5 6" key="1">
    <citation type="submission" date="2020-10" db="EMBL/GenBank/DDBJ databases">
        <title>The Coptis chinensis genome and diversification of protoberbering-type alkaloids.</title>
        <authorList>
            <person name="Wang B."/>
            <person name="Shu S."/>
            <person name="Song C."/>
            <person name="Liu Y."/>
        </authorList>
    </citation>
    <scope>NUCLEOTIDE SEQUENCE [LARGE SCALE GENOMIC DNA]</scope>
    <source>
        <strain evidence="5">HL-2020</strain>
        <tissue evidence="5">Leaf</tissue>
    </source>
</reference>
<comment type="caution">
    <text evidence="5">The sequence shown here is derived from an EMBL/GenBank/DDBJ whole genome shotgun (WGS) entry which is preliminary data.</text>
</comment>
<dbReference type="InterPro" id="IPR001077">
    <property type="entry name" value="COMT_C"/>
</dbReference>
<dbReference type="Proteomes" id="UP000631114">
    <property type="component" value="Unassembled WGS sequence"/>
</dbReference>
<keyword evidence="3" id="KW-0949">S-adenosyl-L-methionine</keyword>
<feature type="domain" description="O-methyltransferase C-terminal" evidence="4">
    <location>
        <begin position="99"/>
        <end position="193"/>
    </location>
</feature>
<keyword evidence="6" id="KW-1185">Reference proteome</keyword>
<dbReference type="OrthoDB" id="1606438at2759"/>
<sequence>MLESYKGFKDLKEVVDVGGGLGSIVSMVTSKYPTIKGINFDLPHVIAQAPSYPGINYFSSVFNLVVNYGLCLRLGFSSIIGHTIEEKLTENSDRLQVWNMFESVPTSETIFLKWILIDWSDEKCIKLLKNCYKAVPDHGKVIVVDAIQPIAAETSIAAKNLCLIDVGMMLLNPVSKERTEEEFANLAKAAGFAGMEKVCYVDNYWIMEFYKKMRN</sequence>
<dbReference type="EMBL" id="JADFTS010000004">
    <property type="protein sequence ID" value="KAF9612387.1"/>
    <property type="molecule type" value="Genomic_DNA"/>
</dbReference>
<dbReference type="GO" id="GO:0008171">
    <property type="term" value="F:O-methyltransferase activity"/>
    <property type="evidence" value="ECO:0007669"/>
    <property type="project" value="InterPro"/>
</dbReference>